<protein>
    <submittedName>
        <fullName evidence="2">Fatty-acid amide hydrolase 1</fullName>
    </submittedName>
</protein>
<accession>A0A1D2NK99</accession>
<gene>
    <name evidence="2" type="ORF">Ocin01_01015</name>
</gene>
<dbReference type="SUPFAM" id="SSF75304">
    <property type="entry name" value="Amidase signature (AS) enzymes"/>
    <property type="match status" value="1"/>
</dbReference>
<evidence type="ECO:0000259" key="1">
    <source>
        <dbReference type="Pfam" id="PF01425"/>
    </source>
</evidence>
<dbReference type="STRING" id="48709.A0A1D2NK99"/>
<reference evidence="2 3" key="1">
    <citation type="journal article" date="2016" name="Genome Biol. Evol.">
        <title>Gene Family Evolution Reflects Adaptation to Soil Environmental Stressors in the Genome of the Collembolan Orchesella cincta.</title>
        <authorList>
            <person name="Faddeeva-Vakhrusheva A."/>
            <person name="Derks M.F."/>
            <person name="Anvar S.Y."/>
            <person name="Agamennone V."/>
            <person name="Suring W."/>
            <person name="Smit S."/>
            <person name="van Straalen N.M."/>
            <person name="Roelofs D."/>
        </authorList>
    </citation>
    <scope>NUCLEOTIDE SEQUENCE [LARGE SCALE GENOMIC DNA]</scope>
    <source>
        <tissue evidence="2">Mixed pool</tissue>
    </source>
</reference>
<dbReference type="InterPro" id="IPR052096">
    <property type="entry name" value="Endocannabinoid_amidase"/>
</dbReference>
<dbReference type="AlphaFoldDB" id="A0A1D2NK99"/>
<organism evidence="2 3">
    <name type="scientific">Orchesella cincta</name>
    <name type="common">Springtail</name>
    <name type="synonym">Podura cincta</name>
    <dbReference type="NCBI Taxonomy" id="48709"/>
    <lineage>
        <taxon>Eukaryota</taxon>
        <taxon>Metazoa</taxon>
        <taxon>Ecdysozoa</taxon>
        <taxon>Arthropoda</taxon>
        <taxon>Hexapoda</taxon>
        <taxon>Collembola</taxon>
        <taxon>Entomobryomorpha</taxon>
        <taxon>Entomobryoidea</taxon>
        <taxon>Orchesellidae</taxon>
        <taxon>Orchesellinae</taxon>
        <taxon>Orchesella</taxon>
    </lineage>
</organism>
<dbReference type="OrthoDB" id="6428749at2759"/>
<name>A0A1D2NK99_ORCCI</name>
<evidence type="ECO:0000313" key="2">
    <source>
        <dbReference type="EMBL" id="ODN05674.1"/>
    </source>
</evidence>
<comment type="caution">
    <text evidence="2">The sequence shown here is derived from an EMBL/GenBank/DDBJ whole genome shotgun (WGS) entry which is preliminary data.</text>
</comment>
<dbReference type="OMA" id="CELEDCY"/>
<dbReference type="EMBL" id="LJIJ01000018">
    <property type="protein sequence ID" value="ODN05674.1"/>
    <property type="molecule type" value="Genomic_DNA"/>
</dbReference>
<dbReference type="InterPro" id="IPR036928">
    <property type="entry name" value="AS_sf"/>
</dbReference>
<dbReference type="Gene3D" id="3.90.1300.10">
    <property type="entry name" value="Amidase signature (AS) domain"/>
    <property type="match status" value="1"/>
</dbReference>
<dbReference type="GO" id="GO:0004040">
    <property type="term" value="F:amidase activity"/>
    <property type="evidence" value="ECO:0007669"/>
    <property type="project" value="TreeGrafter"/>
</dbReference>
<proteinExistence type="predicted"/>
<dbReference type="InterPro" id="IPR023631">
    <property type="entry name" value="Amidase_dom"/>
</dbReference>
<keyword evidence="3" id="KW-1185">Reference proteome</keyword>
<keyword evidence="2" id="KW-0378">Hydrolase</keyword>
<dbReference type="Pfam" id="PF01425">
    <property type="entry name" value="Amidase"/>
    <property type="match status" value="1"/>
</dbReference>
<dbReference type="GO" id="GO:0017064">
    <property type="term" value="F:fatty acid amide hydrolase activity"/>
    <property type="evidence" value="ECO:0007669"/>
    <property type="project" value="TreeGrafter"/>
</dbReference>
<dbReference type="Proteomes" id="UP000094527">
    <property type="component" value="Unassembled WGS sequence"/>
</dbReference>
<feature type="domain" description="Amidase" evidence="1">
    <location>
        <begin position="83"/>
        <end position="194"/>
    </location>
</feature>
<dbReference type="PANTHER" id="PTHR45847">
    <property type="entry name" value="FATTY ACID AMIDE HYDROLASE"/>
    <property type="match status" value="1"/>
</dbReference>
<sequence length="225" mass="25024">MNQSIFGLYWADTGKNLLKEFDGEPLSKSGMGLVRHANMPAWLRKLLGMLLTVKALPIHSKTMKELIEVGIGYQSLEQFTDCVNHLNEVREGILKKMEEEHIDLLLGPVMPFPSIEESVTNLFAMASIYTFIWNALDMPAGVVRFGKEGGKLIDQMDTQNDNFLEMAKNAVPASIGLPINVQVIGKPFQEELVLRLLCELEDCYNKQARVVPKLSNGASNGITTS</sequence>
<evidence type="ECO:0000313" key="3">
    <source>
        <dbReference type="Proteomes" id="UP000094527"/>
    </source>
</evidence>
<dbReference type="GO" id="GO:0009062">
    <property type="term" value="P:fatty acid catabolic process"/>
    <property type="evidence" value="ECO:0007669"/>
    <property type="project" value="TreeGrafter"/>
</dbReference>
<dbReference type="PANTHER" id="PTHR45847:SF6">
    <property type="entry name" value="FATTY ACID AMIDE HYDROLASE"/>
    <property type="match status" value="1"/>
</dbReference>